<dbReference type="PANTHER" id="PTHR43335:SF2">
    <property type="entry name" value="ABC TRANSPORTER, ATP-BINDING PROTEIN"/>
    <property type="match status" value="1"/>
</dbReference>
<comment type="similarity">
    <text evidence="1">Belongs to the ABC transporter superfamily.</text>
</comment>
<evidence type="ECO:0000313" key="7">
    <source>
        <dbReference type="Proteomes" id="UP000190961"/>
    </source>
</evidence>
<evidence type="ECO:0000256" key="2">
    <source>
        <dbReference type="ARBA" id="ARBA00022448"/>
    </source>
</evidence>
<dbReference type="PANTHER" id="PTHR43335">
    <property type="entry name" value="ABC TRANSPORTER, ATP-BINDING PROTEIN"/>
    <property type="match status" value="1"/>
</dbReference>
<dbReference type="SUPFAM" id="SSF52540">
    <property type="entry name" value="P-loop containing nucleoside triphosphate hydrolases"/>
    <property type="match status" value="1"/>
</dbReference>
<dbReference type="STRING" id="688867.SAMN05660236_1574"/>
<accession>A0A1T5JX26</accession>
<dbReference type="Gene3D" id="3.40.50.300">
    <property type="entry name" value="P-loop containing nucleotide triphosphate hydrolases"/>
    <property type="match status" value="1"/>
</dbReference>
<dbReference type="InterPro" id="IPR003439">
    <property type="entry name" value="ABC_transporter-like_ATP-bd"/>
</dbReference>
<dbReference type="InterPro" id="IPR003593">
    <property type="entry name" value="AAA+_ATPase"/>
</dbReference>
<gene>
    <name evidence="6" type="ORF">SAMN05660236_1574</name>
</gene>
<evidence type="ECO:0000256" key="4">
    <source>
        <dbReference type="ARBA" id="ARBA00022840"/>
    </source>
</evidence>
<keyword evidence="3" id="KW-0547">Nucleotide-binding</keyword>
<keyword evidence="2" id="KW-0813">Transport</keyword>
<evidence type="ECO:0000256" key="1">
    <source>
        <dbReference type="ARBA" id="ARBA00005417"/>
    </source>
</evidence>
<name>A0A1T5JX26_9BACT</name>
<reference evidence="6 7" key="1">
    <citation type="submission" date="2017-02" db="EMBL/GenBank/DDBJ databases">
        <authorList>
            <person name="Peterson S.W."/>
        </authorList>
    </citation>
    <scope>NUCLEOTIDE SEQUENCE [LARGE SCALE GENOMIC DNA]</scope>
    <source>
        <strain evidence="6 7">DSM 25262</strain>
    </source>
</reference>
<dbReference type="GO" id="GO:0005524">
    <property type="term" value="F:ATP binding"/>
    <property type="evidence" value="ECO:0007669"/>
    <property type="project" value="UniProtKB-KW"/>
</dbReference>
<dbReference type="InterPro" id="IPR027417">
    <property type="entry name" value="P-loop_NTPase"/>
</dbReference>
<dbReference type="RefSeq" id="WP_079686106.1">
    <property type="nucleotide sequence ID" value="NZ_FUZU01000001.1"/>
</dbReference>
<organism evidence="6 7">
    <name type="scientific">Ohtaekwangia koreensis</name>
    <dbReference type="NCBI Taxonomy" id="688867"/>
    <lineage>
        <taxon>Bacteria</taxon>
        <taxon>Pseudomonadati</taxon>
        <taxon>Bacteroidota</taxon>
        <taxon>Cytophagia</taxon>
        <taxon>Cytophagales</taxon>
        <taxon>Fulvivirgaceae</taxon>
        <taxon>Ohtaekwangia</taxon>
    </lineage>
</organism>
<dbReference type="SMART" id="SM00382">
    <property type="entry name" value="AAA"/>
    <property type="match status" value="1"/>
</dbReference>
<dbReference type="Pfam" id="PF00005">
    <property type="entry name" value="ABC_tran"/>
    <property type="match status" value="1"/>
</dbReference>
<keyword evidence="7" id="KW-1185">Reference proteome</keyword>
<dbReference type="OrthoDB" id="9808363at2"/>
<evidence type="ECO:0000259" key="5">
    <source>
        <dbReference type="PROSITE" id="PS50893"/>
    </source>
</evidence>
<keyword evidence="4" id="KW-0067">ATP-binding</keyword>
<dbReference type="PROSITE" id="PS00211">
    <property type="entry name" value="ABC_TRANSPORTER_1"/>
    <property type="match status" value="1"/>
</dbReference>
<evidence type="ECO:0000256" key="3">
    <source>
        <dbReference type="ARBA" id="ARBA00022741"/>
    </source>
</evidence>
<proteinExistence type="inferred from homology"/>
<feature type="domain" description="ABC transporter" evidence="5">
    <location>
        <begin position="3"/>
        <end position="233"/>
    </location>
</feature>
<dbReference type="AlphaFoldDB" id="A0A1T5JX26"/>
<dbReference type="PROSITE" id="PS50893">
    <property type="entry name" value="ABC_TRANSPORTER_2"/>
    <property type="match status" value="1"/>
</dbReference>
<dbReference type="EMBL" id="FUZU01000001">
    <property type="protein sequence ID" value="SKC55971.1"/>
    <property type="molecule type" value="Genomic_DNA"/>
</dbReference>
<sequence length="295" mass="32556">MQLVIENLSKTYSNGVQALKNVSLTINQGMFGLLGPNGAGKSSLMRTIATLQEASSGSITLGNLDVLHQKHEVRKILGYLPQEFGVYPRVTAETMLDHIADLKGIVDKKQRKEIVQTLLEKVNLIQFRNKNLGTFSGGMKQRFGVAQALIGNPKLIIVDEPTAGLDPAERNRFYNLLSEIGENTIVILSTHIVEDVTNLCSNMAIICLGEVIAQGHPANLVESLQGKVWSRIIEKTELTIFRNSFQVISTQLKAGKTQIHVLSDIRPDEDFKPVEAGLEDVYFSKIAEKTDIVTM</sequence>
<dbReference type="Proteomes" id="UP000190961">
    <property type="component" value="Unassembled WGS sequence"/>
</dbReference>
<dbReference type="InterPro" id="IPR017871">
    <property type="entry name" value="ABC_transporter-like_CS"/>
</dbReference>
<dbReference type="GO" id="GO:0016887">
    <property type="term" value="F:ATP hydrolysis activity"/>
    <property type="evidence" value="ECO:0007669"/>
    <property type="project" value="InterPro"/>
</dbReference>
<protein>
    <submittedName>
        <fullName evidence="6">ABC-type multidrug transport system, ATPase component</fullName>
    </submittedName>
</protein>
<evidence type="ECO:0000313" key="6">
    <source>
        <dbReference type="EMBL" id="SKC55971.1"/>
    </source>
</evidence>
<dbReference type="CDD" id="cd03264">
    <property type="entry name" value="ABC_drug_resistance_like"/>
    <property type="match status" value="1"/>
</dbReference>